<name>A0A482IK66_9BURK</name>
<dbReference type="InterPro" id="IPR025263">
    <property type="entry name" value="YhdP_central"/>
</dbReference>
<dbReference type="Proteomes" id="UP000253772">
    <property type="component" value="Chromosome c1"/>
</dbReference>
<gene>
    <name evidence="4" type="ORF">DDF84_004975</name>
</gene>
<dbReference type="RefSeq" id="WP_024569130.1">
    <property type="nucleotide sequence ID" value="NZ_CP037900.1"/>
</dbReference>
<dbReference type="PANTHER" id="PTHR38690:SF1">
    <property type="entry name" value="PROTEASE"/>
    <property type="match status" value="1"/>
</dbReference>
<dbReference type="PANTHER" id="PTHR38690">
    <property type="entry name" value="PROTEASE-RELATED"/>
    <property type="match status" value="1"/>
</dbReference>
<evidence type="ECO:0000313" key="4">
    <source>
        <dbReference type="EMBL" id="QBP09158.1"/>
    </source>
</evidence>
<keyword evidence="2" id="KW-0812">Transmembrane</keyword>
<dbReference type="OrthoDB" id="8521382at2"/>
<feature type="region of interest" description="Disordered" evidence="1">
    <location>
        <begin position="1378"/>
        <end position="1398"/>
    </location>
</feature>
<feature type="transmembrane region" description="Helical" evidence="2">
    <location>
        <begin position="12"/>
        <end position="29"/>
    </location>
</feature>
<proteinExistence type="predicted"/>
<feature type="transmembrane region" description="Helical" evidence="2">
    <location>
        <begin position="41"/>
        <end position="64"/>
    </location>
</feature>
<dbReference type="Pfam" id="PF13116">
    <property type="entry name" value="YhdP"/>
    <property type="match status" value="1"/>
</dbReference>
<protein>
    <submittedName>
        <fullName evidence="4">TIGR02099 family protein</fullName>
    </submittedName>
</protein>
<evidence type="ECO:0000256" key="1">
    <source>
        <dbReference type="SAM" id="MobiDB-lite"/>
    </source>
</evidence>
<reference evidence="4 5" key="1">
    <citation type="submission" date="2019-03" db="EMBL/GenBank/DDBJ databases">
        <title>Comparative insights into the high quality Complete genome sequence of highly metal resistant Cupriavidus metallidurans strain BS1 isolated from a gold-copper mine.</title>
        <authorList>
            <person name="Mazhar H.S."/>
            <person name="Rensing C."/>
        </authorList>
    </citation>
    <scope>NUCLEOTIDE SEQUENCE [LARGE SCALE GENOMIC DNA]</scope>
    <source>
        <strain evidence="4 5">BS1</strain>
    </source>
</reference>
<dbReference type="InterPro" id="IPR011836">
    <property type="entry name" value="YhdP"/>
</dbReference>
<organism evidence="4 5">
    <name type="scientific">Cupriavidus metallidurans</name>
    <dbReference type="NCBI Taxonomy" id="119219"/>
    <lineage>
        <taxon>Bacteria</taxon>
        <taxon>Pseudomonadati</taxon>
        <taxon>Pseudomonadota</taxon>
        <taxon>Betaproteobacteria</taxon>
        <taxon>Burkholderiales</taxon>
        <taxon>Burkholderiaceae</taxon>
        <taxon>Cupriavidus</taxon>
    </lineage>
</organism>
<keyword evidence="2" id="KW-0472">Membrane</keyword>
<dbReference type="EMBL" id="CP037900">
    <property type="protein sequence ID" value="QBP09158.1"/>
    <property type="molecule type" value="Genomic_DNA"/>
</dbReference>
<sequence>MPTPGAGRRAAAFVRATLRGLWIGLWTAIRHPVWPRLWRMIVRIVAALLALAIVAVLLIRFVLWPQAHTAREWLEHQGSTALSARLTIGELDTYWDGWHPAFRARDVRAVDAQQRVLLAAGSLDGKLSWQSVPTMALQFVSLTADRTDVLIRRTPEGKLLVAGVPVEPQRTGAQDDPFLHWLLSQGRIDLVSGNLRWLDEKARLPQLDVADIHFTTERDGAQHIVRLEARSAALAPRPLVFQANLRHDYLHGTGNWQHWTGQASWAFNQLELPVVQRYLAIFDSVQDGVFSTDGTVDFRGGQVQRSQMRLRASGVDLHLAGAPEPLKLANAQALLLHKSDRNGNHQLTIDTLLWQAEPQAGPPSNADASWREGMRKVTIDWNRDSSGQLRKFALRAPTFDLNTLRALATSMPLDTAVLRQLRALQPAGHIDNLDVAWSRDRAGLLSRAPGTQHYNVQGTLRNVSVNGQPAVPAVDADGLPRAGTPGFSQLSGSFNFDDKQGVARVDTTGGALIFPGVFEDPRLPFDTLRGEVRWTHEGDKLVVRTDGIQFANADTAGAVRGTWRQGGDSHAGVADLTGELERAQANRVPRYMPLTLPATRHYLAGALVGGEAHDVKFLVKGDLTHFPFHPPLAKAGDFRVEVPVRRVNYQIAPDETGPNGASGQKAGTAWPEFTDIEGTVMFERGSMSFLAKRAGVAGIQGVTLRDVSGRIEDMGDHGHLQVDGSASGPVQSFLRFVATSPVKEWTANVTETSHAPGNGELKLKLDLPLNHAAGSKVNGEFRFPGNDVTLFPELPTLYGATGAVAFDEHGFRLDNVRGRFVGGETRLGGGTQPDGTTRVTVSGTATAQGLREALGTEMSALGSRIDGTTAYSAVVGVHDKHLQVELASNLNGLALDLPAPLAKTAAQDMPLRFDLRPSTAPGRAGQDEVTVQLGNAASARYVLRRGGDALEVVSGGIGLGQSAPQPASGVTVAMTTDRLNVDAWRALLSGPDNKGGDKPAGDIGRSSPFLPDRMTVRAKVLDAFGRSLDDVSLDASRERGDGGWNMQINSRQIAGTGQWRRNASNPSGMLTVRLAHLDIPDATDDGHMTEAITRSVEEMPALDLSVDRFVLHGREFGKLEVKAHTSHDDNQPVWTLDSLIIEQPGAKLTGNGSWRLPRRLREAAAQGDASSTEGRRTLLNFKLDIRNGGDVLERMGLPHTLRDGKGTFEGRIAWRGSPMSIDYPTLSGRLKLNIENGQILSVDPGAARLLGVLSLQSLLRFATLDFRSLSSRGMVFDSLNGTGTIENGVGKIEEFKFKSGQAMASMSGTADLLHETQDLEVAVTPRINATTTSVAAAFINPVLGIGTLAAQLMFADEISKVFTQHYRVSGSWADPKVTKVEDNKTQPPIQERSGAYPR</sequence>
<evidence type="ECO:0000313" key="5">
    <source>
        <dbReference type="Proteomes" id="UP000253772"/>
    </source>
</evidence>
<keyword evidence="2" id="KW-1133">Transmembrane helix</keyword>
<feature type="domain" description="YhdP central" evidence="3">
    <location>
        <begin position="37"/>
        <end position="1377"/>
    </location>
</feature>
<dbReference type="NCBIfam" id="TIGR02099">
    <property type="entry name" value="YhdP family protein"/>
    <property type="match status" value="1"/>
</dbReference>
<evidence type="ECO:0000256" key="2">
    <source>
        <dbReference type="SAM" id="Phobius"/>
    </source>
</evidence>
<accession>A0A482IK66</accession>
<evidence type="ECO:0000259" key="3">
    <source>
        <dbReference type="Pfam" id="PF13116"/>
    </source>
</evidence>